<dbReference type="GeneID" id="96010937"/>
<comment type="caution">
    <text evidence="5">The sequence shown here is derived from an EMBL/GenBank/DDBJ whole genome shotgun (WGS) entry which is preliminary data.</text>
</comment>
<dbReference type="RefSeq" id="XP_069224782.1">
    <property type="nucleotide sequence ID" value="XM_069378099.1"/>
</dbReference>
<evidence type="ECO:0000256" key="1">
    <source>
        <dbReference type="ARBA" id="ARBA00022553"/>
    </source>
</evidence>
<evidence type="ECO:0000256" key="2">
    <source>
        <dbReference type="ARBA" id="ARBA00022603"/>
    </source>
</evidence>
<evidence type="ECO:0000256" key="3">
    <source>
        <dbReference type="ARBA" id="ARBA00022679"/>
    </source>
</evidence>
<dbReference type="PROSITE" id="PS51585">
    <property type="entry name" value="SAM_MT_TPMT"/>
    <property type="match status" value="1"/>
</dbReference>
<keyword evidence="2" id="KW-0489">Methyltransferase</keyword>
<protein>
    <recommendedName>
        <fullName evidence="7">S-adenosyl-L-methionine-dependent methyltransferase</fullName>
    </recommendedName>
</protein>
<evidence type="ECO:0000313" key="5">
    <source>
        <dbReference type="EMBL" id="KAL1581673.1"/>
    </source>
</evidence>
<proteinExistence type="predicted"/>
<dbReference type="PANTHER" id="PTHR32183:SF6">
    <property type="entry name" value="CYSTEINE SULFINATE DESULFINASE_CYSTEINE DESULFURASE AND RELATED ENZYMES"/>
    <property type="match status" value="1"/>
</dbReference>
<organism evidence="5 6">
    <name type="scientific">Cladosporium halotolerans</name>
    <dbReference type="NCBI Taxonomy" id="1052096"/>
    <lineage>
        <taxon>Eukaryota</taxon>
        <taxon>Fungi</taxon>
        <taxon>Dikarya</taxon>
        <taxon>Ascomycota</taxon>
        <taxon>Pezizomycotina</taxon>
        <taxon>Dothideomycetes</taxon>
        <taxon>Dothideomycetidae</taxon>
        <taxon>Cladosporiales</taxon>
        <taxon>Cladosporiaceae</taxon>
        <taxon>Cladosporium</taxon>
    </lineage>
</organism>
<reference evidence="5 6" key="1">
    <citation type="journal article" date="2020" name="Microbiol. Resour. Announc.">
        <title>Draft Genome Sequence of a Cladosporium Species Isolated from the Mesophotic Ascidian Didemnum maculosum.</title>
        <authorList>
            <person name="Gioti A."/>
            <person name="Siaperas R."/>
            <person name="Nikolaivits E."/>
            <person name="Le Goff G."/>
            <person name="Ouazzani J."/>
            <person name="Kotoulas G."/>
            <person name="Topakas E."/>
        </authorList>
    </citation>
    <scope>NUCLEOTIDE SEQUENCE [LARGE SCALE GENOMIC DNA]</scope>
    <source>
        <strain evidence="5 6">TM138-S3</strain>
    </source>
</reference>
<dbReference type="Pfam" id="PF05724">
    <property type="entry name" value="TPMT"/>
    <property type="match status" value="1"/>
</dbReference>
<dbReference type="AlphaFoldDB" id="A0AB34KEK2"/>
<dbReference type="InterPro" id="IPR008854">
    <property type="entry name" value="TPMT"/>
</dbReference>
<dbReference type="InterPro" id="IPR029063">
    <property type="entry name" value="SAM-dependent_MTases_sf"/>
</dbReference>
<dbReference type="GO" id="GO:0008757">
    <property type="term" value="F:S-adenosylmethionine-dependent methyltransferase activity"/>
    <property type="evidence" value="ECO:0007669"/>
    <property type="project" value="InterPro"/>
</dbReference>
<keyword evidence="1" id="KW-0597">Phosphoprotein</keyword>
<dbReference type="Proteomes" id="UP000803884">
    <property type="component" value="Unassembled WGS sequence"/>
</dbReference>
<name>A0AB34KEK2_9PEZI</name>
<dbReference type="SUPFAM" id="SSF53335">
    <property type="entry name" value="S-adenosyl-L-methionine-dependent methyltransferases"/>
    <property type="match status" value="1"/>
</dbReference>
<keyword evidence="4" id="KW-0949">S-adenosyl-L-methionine</keyword>
<accession>A0AB34KEK2</accession>
<sequence length="259" mass="28888">MPEGRLISAFSRCTPDAQASRWDNLWKSGEQDLWDRGQASPALREYLQSDNCLIKAVGEHCGRRRKALVPACGTGYDVMFLAKLGFDTVGLEVSAQAVDTARGYAASVSGVEGRTKDINWGKVDFVQGDFFSQDWESNVLSGTMGFDFVYDYTFLCALLPESRKAWADRMAELVKPGRYLVCLEFPLWKENQAEGPPFGLQGVYWNLLAEGGDGKVEREHMEDDSLTGSGQFTRVQRLKPSISFPQGKGTDMISVWKKK</sequence>
<keyword evidence="6" id="KW-1185">Reference proteome</keyword>
<keyword evidence="3" id="KW-0808">Transferase</keyword>
<dbReference type="EMBL" id="JAAQHG020000284">
    <property type="protein sequence ID" value="KAL1581673.1"/>
    <property type="molecule type" value="Genomic_DNA"/>
</dbReference>
<evidence type="ECO:0008006" key="7">
    <source>
        <dbReference type="Google" id="ProtNLM"/>
    </source>
</evidence>
<dbReference type="Gene3D" id="3.40.50.150">
    <property type="entry name" value="Vaccinia Virus protein VP39"/>
    <property type="match status" value="1"/>
</dbReference>
<dbReference type="PANTHER" id="PTHR32183">
    <property type="match status" value="1"/>
</dbReference>
<dbReference type="GO" id="GO:0032259">
    <property type="term" value="P:methylation"/>
    <property type="evidence" value="ECO:0007669"/>
    <property type="project" value="UniProtKB-KW"/>
</dbReference>
<gene>
    <name evidence="5" type="ORF">WHR41_09496</name>
</gene>
<evidence type="ECO:0000256" key="4">
    <source>
        <dbReference type="ARBA" id="ARBA00022691"/>
    </source>
</evidence>
<dbReference type="CDD" id="cd02440">
    <property type="entry name" value="AdoMet_MTases"/>
    <property type="match status" value="1"/>
</dbReference>
<evidence type="ECO:0000313" key="6">
    <source>
        <dbReference type="Proteomes" id="UP000803884"/>
    </source>
</evidence>